<protein>
    <submittedName>
        <fullName evidence="3">G protein-coupled receptor</fullName>
    </submittedName>
</protein>
<feature type="transmembrane region" description="Helical" evidence="1">
    <location>
        <begin position="82"/>
        <end position="107"/>
    </location>
</feature>
<evidence type="ECO:0000313" key="3">
    <source>
        <dbReference type="WBParaSite" id="nRc.2.0.1.t17982-RA"/>
    </source>
</evidence>
<dbReference type="AlphaFoldDB" id="A0A915IVY4"/>
<reference evidence="3" key="1">
    <citation type="submission" date="2022-11" db="UniProtKB">
        <authorList>
            <consortium name="WormBaseParasite"/>
        </authorList>
    </citation>
    <scope>IDENTIFICATION</scope>
</reference>
<keyword evidence="1" id="KW-0812">Transmembrane</keyword>
<sequence>MKKTQWAAPHLLCPNMQSNGGICCIAAYEMQSWHMFVFFTLPMIISHAISLYCAFSISKLISKQTEAKNDREWCSKIREAKFIIRFIYIEVFMPICIETPVFISIFVNRYLSPIPHEDMQLDVMDRRHKNNSREP</sequence>
<dbReference type="Proteomes" id="UP000887565">
    <property type="component" value="Unplaced"/>
</dbReference>
<keyword evidence="1" id="KW-0472">Membrane</keyword>
<dbReference type="WBParaSite" id="nRc.2.0.1.t17982-RA">
    <property type="protein sequence ID" value="nRc.2.0.1.t17982-RA"/>
    <property type="gene ID" value="nRc.2.0.1.g17982"/>
</dbReference>
<organism evidence="2 3">
    <name type="scientific">Romanomermis culicivorax</name>
    <name type="common">Nematode worm</name>
    <dbReference type="NCBI Taxonomy" id="13658"/>
    <lineage>
        <taxon>Eukaryota</taxon>
        <taxon>Metazoa</taxon>
        <taxon>Ecdysozoa</taxon>
        <taxon>Nematoda</taxon>
        <taxon>Enoplea</taxon>
        <taxon>Dorylaimia</taxon>
        <taxon>Mermithida</taxon>
        <taxon>Mermithoidea</taxon>
        <taxon>Mermithidae</taxon>
        <taxon>Romanomermis</taxon>
    </lineage>
</organism>
<name>A0A915IVY4_ROMCU</name>
<evidence type="ECO:0000256" key="1">
    <source>
        <dbReference type="SAM" id="Phobius"/>
    </source>
</evidence>
<feature type="transmembrane region" description="Helical" evidence="1">
    <location>
        <begin position="36"/>
        <end position="61"/>
    </location>
</feature>
<keyword evidence="2" id="KW-1185">Reference proteome</keyword>
<evidence type="ECO:0000313" key="2">
    <source>
        <dbReference type="Proteomes" id="UP000887565"/>
    </source>
</evidence>
<keyword evidence="1" id="KW-1133">Transmembrane helix</keyword>
<accession>A0A915IVY4</accession>
<proteinExistence type="predicted"/>